<gene>
    <name evidence="2" type="ORF">H6A34_09905</name>
</gene>
<feature type="domain" description="Fibronectin type-III" evidence="1">
    <location>
        <begin position="38"/>
        <end position="132"/>
    </location>
</feature>
<reference evidence="2" key="1">
    <citation type="submission" date="2020-08" db="EMBL/GenBank/DDBJ databases">
        <authorList>
            <person name="Cejkova D."/>
            <person name="Kubasova T."/>
            <person name="Jahodarova E."/>
            <person name="Rychlik I."/>
        </authorList>
    </citation>
    <scope>NUCLEOTIDE SEQUENCE</scope>
    <source>
        <strain evidence="2">An824</strain>
    </source>
</reference>
<dbReference type="SUPFAM" id="SSF51126">
    <property type="entry name" value="Pectin lyase-like"/>
    <property type="match status" value="1"/>
</dbReference>
<dbReference type="PROSITE" id="PS50853">
    <property type="entry name" value="FN3"/>
    <property type="match status" value="1"/>
</dbReference>
<dbReference type="Pfam" id="PF17161">
    <property type="entry name" value="DUF5123"/>
    <property type="match status" value="1"/>
</dbReference>
<accession>A0A939B868</accession>
<dbReference type="PROSITE" id="PS51257">
    <property type="entry name" value="PROKAR_LIPOPROTEIN"/>
    <property type="match status" value="1"/>
</dbReference>
<keyword evidence="3" id="KW-1185">Reference proteome</keyword>
<dbReference type="InterPro" id="IPR033427">
    <property type="entry name" value="DUF5123"/>
</dbReference>
<dbReference type="InterPro" id="IPR003961">
    <property type="entry name" value="FN3_dom"/>
</dbReference>
<dbReference type="InterPro" id="IPR011050">
    <property type="entry name" value="Pectin_lyase_fold/virulence"/>
</dbReference>
<dbReference type="Gene3D" id="2.60.40.10">
    <property type="entry name" value="Immunoglobulins"/>
    <property type="match status" value="1"/>
</dbReference>
<dbReference type="InterPro" id="IPR036116">
    <property type="entry name" value="FN3_sf"/>
</dbReference>
<dbReference type="CDD" id="cd00063">
    <property type="entry name" value="FN3"/>
    <property type="match status" value="1"/>
</dbReference>
<dbReference type="SUPFAM" id="SSF49265">
    <property type="entry name" value="Fibronectin type III"/>
    <property type="match status" value="1"/>
</dbReference>
<name>A0A939B868_9BACT</name>
<comment type="caution">
    <text evidence="2">The sequence shown here is derived from an EMBL/GenBank/DDBJ whole genome shotgun (WGS) entry which is preliminary data.</text>
</comment>
<organism evidence="2 3">
    <name type="scientific">Marseilla massiliensis</name>
    <dbReference type="NCBI Taxonomy" id="1841864"/>
    <lineage>
        <taxon>Bacteria</taxon>
        <taxon>Pseudomonadati</taxon>
        <taxon>Bacteroidota</taxon>
        <taxon>Bacteroidia</taxon>
        <taxon>Bacteroidales</taxon>
        <taxon>Prevotellaceae</taxon>
        <taxon>Marseilla</taxon>
    </lineage>
</organism>
<evidence type="ECO:0000313" key="3">
    <source>
        <dbReference type="Proteomes" id="UP000706891"/>
    </source>
</evidence>
<evidence type="ECO:0000259" key="1">
    <source>
        <dbReference type="PROSITE" id="PS50853"/>
    </source>
</evidence>
<dbReference type="AlphaFoldDB" id="A0A939B868"/>
<reference evidence="2" key="2">
    <citation type="journal article" date="2021" name="Sci. Rep.">
        <title>The distribution of antibiotic resistance genes in chicken gut microbiota commensals.</title>
        <authorList>
            <person name="Juricova H."/>
            <person name="Matiasovicova J."/>
            <person name="Kubasova T."/>
            <person name="Cejkova D."/>
            <person name="Rychlik I."/>
        </authorList>
    </citation>
    <scope>NUCLEOTIDE SEQUENCE</scope>
    <source>
        <strain evidence="2">An824</strain>
    </source>
</reference>
<dbReference type="RefSeq" id="WP_205105328.1">
    <property type="nucleotide sequence ID" value="NZ_JACJJG010000058.1"/>
</dbReference>
<dbReference type="EMBL" id="JACJJG010000058">
    <property type="protein sequence ID" value="MBM6674187.1"/>
    <property type="molecule type" value="Genomic_DNA"/>
</dbReference>
<dbReference type="Proteomes" id="UP000706891">
    <property type="component" value="Unassembled WGS sequence"/>
</dbReference>
<proteinExistence type="predicted"/>
<evidence type="ECO:0000313" key="2">
    <source>
        <dbReference type="EMBL" id="MBM6674187.1"/>
    </source>
</evidence>
<dbReference type="Pfam" id="PF16318">
    <property type="entry name" value="DUF4957"/>
    <property type="match status" value="1"/>
</dbReference>
<dbReference type="Pfam" id="PF00041">
    <property type="entry name" value="fn3"/>
    <property type="match status" value="1"/>
</dbReference>
<sequence>MKRNIYKAFVLGFGVLTLASCDDPMDEITSIIYDRVFAPTELEARNPRETSVTLQWNASKDAVDYSVQLFADDSLAFEGEPDVTLTTSETSIDITGLVYDTRYSARVMANDSVDTDRNSKWSEVTFKTAAQQIMESITENDTGDKNVTVRWPVGEEVTSIKIMLYGTTELAVPEYTITPEDLAAGSAYVDGLNPETRYDVYLYNNGKQRGHRDFTTIADLEGAIQVHDTDDLQTLLEEAQDGDVFALYGGTFIITPSDDPEVKETAGCATISKNITIKGIYPTSRPVINGRFQLDDGASLSLSQVVLDGTGTSGDQTFNYKTDGVTYASLDVQDCEIKNYTKGILYLNVTATISNVTFNNCLIHDIECDGGDFLDSRKGLIGTLNITNSTIYNSATGRDFIRIDDASGSFPGAAGPIITVDHCTIDGVANSSSRRLLYVRFPGNTITWTNNMVSNMPECGRGFSDNSATDVPNFSNNNYYNTKNLVSEGGEEKARFFDESGYTDDPQYKDAANGDFTIQNEDVSTRQIGDPRWYTAQE</sequence>
<dbReference type="InterPro" id="IPR032530">
    <property type="entry name" value="DUF4957"/>
</dbReference>
<dbReference type="InterPro" id="IPR013783">
    <property type="entry name" value="Ig-like_fold"/>
</dbReference>
<protein>
    <submittedName>
        <fullName evidence="2">Fibronectin type III domain-containing protein</fullName>
    </submittedName>
</protein>